<dbReference type="InterPro" id="IPR051693">
    <property type="entry name" value="UPF0046_metallophosphoest"/>
</dbReference>
<reference evidence="2" key="1">
    <citation type="journal article" date="2012" name="PLoS Genet.">
        <title>Comparative analysis of the genomes of two field isolates of the rice blast fungus Magnaporthe oryzae.</title>
        <authorList>
            <person name="Xue M."/>
            <person name="Yang J."/>
            <person name="Li Z."/>
            <person name="Hu S."/>
            <person name="Yao N."/>
            <person name="Dean R.A."/>
            <person name="Zhao W."/>
            <person name="Shen M."/>
            <person name="Zhang H."/>
            <person name="Li C."/>
            <person name="Liu L."/>
            <person name="Cao L."/>
            <person name="Xu X."/>
            <person name="Xing Y."/>
            <person name="Hsiang T."/>
            <person name="Zhang Z."/>
            <person name="Xu J.R."/>
            <person name="Peng Y.L."/>
        </authorList>
    </citation>
    <scope>NUCLEOTIDE SEQUENCE [LARGE SCALE GENOMIC DNA]</scope>
    <source>
        <strain evidence="2">P131</strain>
    </source>
</reference>
<gene>
    <name evidence="2" type="ORF">OOW_P131scaffold01088g7</name>
</gene>
<feature type="domain" description="Calcineurin-like phosphoesterase" evidence="1">
    <location>
        <begin position="92"/>
        <end position="141"/>
    </location>
</feature>
<dbReference type="GO" id="GO:0016787">
    <property type="term" value="F:hydrolase activity"/>
    <property type="evidence" value="ECO:0007669"/>
    <property type="project" value="InterPro"/>
</dbReference>
<dbReference type="EMBL" id="JH794955">
    <property type="protein sequence ID" value="ELQ62287.1"/>
    <property type="molecule type" value="Genomic_DNA"/>
</dbReference>
<dbReference type="SUPFAM" id="SSF56300">
    <property type="entry name" value="Metallo-dependent phosphatases"/>
    <property type="match status" value="1"/>
</dbReference>
<accession>L7J262</accession>
<dbReference type="PANTHER" id="PTHR12905:SF0">
    <property type="entry name" value="CALCINEURIN-LIKE PHOSPHOESTERASE DOMAIN-CONTAINING PROTEIN"/>
    <property type="match status" value="1"/>
</dbReference>
<name>L7J262_PYRO1</name>
<proteinExistence type="predicted"/>
<dbReference type="PANTHER" id="PTHR12905">
    <property type="entry name" value="METALLOPHOSPHOESTERASE"/>
    <property type="match status" value="1"/>
</dbReference>
<protein>
    <recommendedName>
        <fullName evidence="1">Calcineurin-like phosphoesterase domain-containing protein</fullName>
    </recommendedName>
</protein>
<dbReference type="InterPro" id="IPR029052">
    <property type="entry name" value="Metallo-depent_PP-like"/>
</dbReference>
<organism>
    <name type="scientific">Pyricularia oryzae (strain P131)</name>
    <name type="common">Rice blast fungus</name>
    <name type="synonym">Magnaporthe oryzae</name>
    <dbReference type="NCBI Taxonomy" id="1143193"/>
    <lineage>
        <taxon>Eukaryota</taxon>
        <taxon>Fungi</taxon>
        <taxon>Dikarya</taxon>
        <taxon>Ascomycota</taxon>
        <taxon>Pezizomycotina</taxon>
        <taxon>Sordariomycetes</taxon>
        <taxon>Sordariomycetidae</taxon>
        <taxon>Magnaporthales</taxon>
        <taxon>Pyriculariaceae</taxon>
        <taxon>Pyricularia</taxon>
    </lineage>
</organism>
<evidence type="ECO:0000259" key="1">
    <source>
        <dbReference type="Pfam" id="PF00149"/>
    </source>
</evidence>
<dbReference type="InterPro" id="IPR004843">
    <property type="entry name" value="Calcineurin-like_PHP"/>
</dbReference>
<dbReference type="Pfam" id="PF00149">
    <property type="entry name" value="Metallophos"/>
    <property type="match status" value="1"/>
</dbReference>
<sequence length="159" mass="17262">MARPAVTVDLPRWERSLAEISCVDRIMALACHENPENHDVALQQDPAASRCHPLRPTLHPTTTSQRSPAVHGITQFVWSASPTPTTTQHWSDQLPPGDSLVHAGDLSQYGTFAEIQAQLTWLAAQPHRHKVVVAGNHDLLLDSDFAAGASRQGAATNRG</sequence>
<dbReference type="AlphaFoldDB" id="L7J262"/>
<dbReference type="Gene3D" id="3.60.21.10">
    <property type="match status" value="1"/>
</dbReference>
<evidence type="ECO:0000313" key="2">
    <source>
        <dbReference type="EMBL" id="ELQ62287.1"/>
    </source>
</evidence>